<organism evidence="1 2">
    <name type="scientific">Cryptosporangium minutisporangium</name>
    <dbReference type="NCBI Taxonomy" id="113569"/>
    <lineage>
        <taxon>Bacteria</taxon>
        <taxon>Bacillati</taxon>
        <taxon>Actinomycetota</taxon>
        <taxon>Actinomycetes</taxon>
        <taxon>Cryptosporangiales</taxon>
        <taxon>Cryptosporangiaceae</taxon>
        <taxon>Cryptosporangium</taxon>
    </lineage>
</organism>
<dbReference type="EMBL" id="BAAAYN010000010">
    <property type="protein sequence ID" value="GAA3384883.1"/>
    <property type="molecule type" value="Genomic_DNA"/>
</dbReference>
<gene>
    <name evidence="1" type="ORF">GCM10020369_16270</name>
</gene>
<evidence type="ECO:0000313" key="1">
    <source>
        <dbReference type="EMBL" id="GAA3384883.1"/>
    </source>
</evidence>
<keyword evidence="2" id="KW-1185">Reference proteome</keyword>
<name>A0ABP6SUH9_9ACTN</name>
<comment type="caution">
    <text evidence="1">The sequence shown here is derived from an EMBL/GenBank/DDBJ whole genome shotgun (WGS) entry which is preliminary data.</text>
</comment>
<proteinExistence type="predicted"/>
<dbReference type="RefSeq" id="WP_376981907.1">
    <property type="nucleotide sequence ID" value="NZ_JBHMDE010000089.1"/>
</dbReference>
<dbReference type="Proteomes" id="UP001501676">
    <property type="component" value="Unassembled WGS sequence"/>
</dbReference>
<evidence type="ECO:0000313" key="2">
    <source>
        <dbReference type="Proteomes" id="UP001501676"/>
    </source>
</evidence>
<reference evidence="2" key="1">
    <citation type="journal article" date="2019" name="Int. J. Syst. Evol. Microbiol.">
        <title>The Global Catalogue of Microorganisms (GCM) 10K type strain sequencing project: providing services to taxonomists for standard genome sequencing and annotation.</title>
        <authorList>
            <consortium name="The Broad Institute Genomics Platform"/>
            <consortium name="The Broad Institute Genome Sequencing Center for Infectious Disease"/>
            <person name="Wu L."/>
            <person name="Ma J."/>
        </authorList>
    </citation>
    <scope>NUCLEOTIDE SEQUENCE [LARGE SCALE GENOMIC DNA]</scope>
    <source>
        <strain evidence="2">JCM 9458</strain>
    </source>
</reference>
<protein>
    <submittedName>
        <fullName evidence="1">Uncharacterized protein</fullName>
    </submittedName>
</protein>
<sequence length="94" mass="10224">MFPALNAERSAAGAVRVGDHGVVSIRRLTVQGHDWTVTERTGERGIYDFEWLTGPHPYGFTAGMLGDGLMNEADLESAIADFLAQINPETGYLD</sequence>
<accession>A0ABP6SUH9</accession>